<dbReference type="AlphaFoldDB" id="A0A162FLV4"/>
<dbReference type="RefSeq" id="WP_042693171.1">
    <property type="nucleotide sequence ID" value="NZ_CABMAB010000019.1"/>
</dbReference>
<evidence type="ECO:0000256" key="1">
    <source>
        <dbReference type="ARBA" id="ARBA00005546"/>
    </source>
</evidence>
<dbReference type="OrthoDB" id="69587at2157"/>
<dbReference type="SUPFAM" id="SSF143870">
    <property type="entry name" value="PF0523-like"/>
    <property type="match status" value="1"/>
</dbReference>
<dbReference type="EMBL" id="LWMU01000080">
    <property type="protein sequence ID" value="KZX11930.1"/>
    <property type="molecule type" value="Genomic_DNA"/>
</dbReference>
<comment type="similarity">
    <text evidence="1">Belongs to the CGI121/TPRKB family.</text>
</comment>
<evidence type="ECO:0000313" key="2">
    <source>
        <dbReference type="EMBL" id="KZX11930.1"/>
    </source>
</evidence>
<dbReference type="InterPro" id="IPR036504">
    <property type="entry name" value="CGI121/TPRKB_sf"/>
</dbReference>
<dbReference type="Gene3D" id="3.30.2380.10">
    <property type="entry name" value="CGI121/TPRKB"/>
    <property type="match status" value="1"/>
</dbReference>
<protein>
    <submittedName>
        <fullName evidence="2">Kinase binding protein CGI-121</fullName>
    </submittedName>
</protein>
<keyword evidence="2" id="KW-0418">Kinase</keyword>
<reference evidence="3" key="1">
    <citation type="journal article" date="2016" name="Genome Announc.">
        <title>Draft Genome Sequences of Methanobrevibacter curvatus DSM11111, Methanobrevibacter cuticularis DSM11139, Methanobrevibacter filiformis DSM11501, and Methanobrevibacter oralis DSM7256.</title>
        <authorList>
            <person name="Poehlein A."/>
            <person name="Seedorf H."/>
        </authorList>
    </citation>
    <scope>NUCLEOTIDE SEQUENCE [LARGE SCALE GENOMIC DNA]</scope>
    <source>
        <strain evidence="3">DSM 7256 / JCM 30027 / ZR</strain>
    </source>
</reference>
<dbReference type="Pfam" id="PF08617">
    <property type="entry name" value="CGI-121"/>
    <property type="match status" value="1"/>
</dbReference>
<dbReference type="GO" id="GO:0016301">
    <property type="term" value="F:kinase activity"/>
    <property type="evidence" value="ECO:0007669"/>
    <property type="project" value="UniProtKB-KW"/>
</dbReference>
<keyword evidence="3" id="KW-1185">Reference proteome</keyword>
<dbReference type="Proteomes" id="UP000077428">
    <property type="component" value="Unassembled WGS sequence"/>
</dbReference>
<dbReference type="PATRIC" id="fig|66851.6.peg.1466"/>
<accession>A0A162FLV4</accession>
<dbReference type="NCBIfam" id="NF011465">
    <property type="entry name" value="PRK14886.1-1"/>
    <property type="match status" value="1"/>
</dbReference>
<sequence>MDNKIEVLGFKAYIDSVDDILNRINELKKDGEVIQLLNADAIAGERHVLHGANQAILAFDRDENLANDLSVEIALRCSAQRQISKAFKILGLKKGEMNLCVVLINCGDYTSELSEIFDFDESVLEPNIEKLVKIYEISQNELENLSIENIIIDKITKLVVDY</sequence>
<proteinExistence type="inferred from homology"/>
<keyword evidence="2" id="KW-0808">Transferase</keyword>
<gene>
    <name evidence="2" type="ORF">MBORA_13490</name>
</gene>
<evidence type="ECO:0000313" key="3">
    <source>
        <dbReference type="Proteomes" id="UP000077428"/>
    </source>
</evidence>
<dbReference type="InterPro" id="IPR013926">
    <property type="entry name" value="CGI121/TPRKB"/>
</dbReference>
<organism evidence="2 3">
    <name type="scientific">Methanobrevibacter oralis</name>
    <dbReference type="NCBI Taxonomy" id="66851"/>
    <lineage>
        <taxon>Archaea</taxon>
        <taxon>Methanobacteriati</taxon>
        <taxon>Methanobacteriota</taxon>
        <taxon>Methanomada group</taxon>
        <taxon>Methanobacteria</taxon>
        <taxon>Methanobacteriales</taxon>
        <taxon>Methanobacteriaceae</taxon>
        <taxon>Methanobrevibacter</taxon>
    </lineage>
</organism>
<name>A0A162FLV4_METOA</name>
<comment type="caution">
    <text evidence="2">The sequence shown here is derived from an EMBL/GenBank/DDBJ whole genome shotgun (WGS) entry which is preliminary data.</text>
</comment>
<dbReference type="STRING" id="66851.MBORA_13490"/>